<dbReference type="Proteomes" id="UP000094526">
    <property type="component" value="Unassembled WGS sequence"/>
</dbReference>
<dbReference type="VEuPathDB" id="FungiDB:CLCR_08967"/>
<evidence type="ECO:0000256" key="1">
    <source>
        <dbReference type="SAM" id="MobiDB-lite"/>
    </source>
</evidence>
<comment type="caution">
    <text evidence="2">The sequence shown here is derived from an EMBL/GenBank/DDBJ whole genome shotgun (WGS) entry which is preliminary data.</text>
</comment>
<organism evidence="2 3">
    <name type="scientific">Cladophialophora carrionii</name>
    <dbReference type="NCBI Taxonomy" id="86049"/>
    <lineage>
        <taxon>Eukaryota</taxon>
        <taxon>Fungi</taxon>
        <taxon>Dikarya</taxon>
        <taxon>Ascomycota</taxon>
        <taxon>Pezizomycotina</taxon>
        <taxon>Eurotiomycetes</taxon>
        <taxon>Chaetothyriomycetidae</taxon>
        <taxon>Chaetothyriales</taxon>
        <taxon>Herpotrichiellaceae</taxon>
        <taxon>Cladophialophora</taxon>
    </lineage>
</organism>
<dbReference type="EMBL" id="LGRB01000009">
    <property type="protein sequence ID" value="OCT51377.1"/>
    <property type="molecule type" value="Genomic_DNA"/>
</dbReference>
<dbReference type="VEuPathDB" id="FungiDB:G647_06707"/>
<reference evidence="3" key="1">
    <citation type="submission" date="2015-07" db="EMBL/GenBank/DDBJ databases">
        <authorList>
            <person name="Teixeira M.M."/>
            <person name="Souza R.C."/>
            <person name="Almeida L.G."/>
            <person name="Vicente V.A."/>
            <person name="de Hoog S."/>
            <person name="Bocca A.L."/>
            <person name="de Almeida S.R."/>
            <person name="Vasconcelos A.T."/>
            <person name="Felipe M.S."/>
        </authorList>
    </citation>
    <scope>NUCLEOTIDE SEQUENCE [LARGE SCALE GENOMIC DNA]</scope>
    <source>
        <strain evidence="3">KSF</strain>
    </source>
</reference>
<protein>
    <submittedName>
        <fullName evidence="2">Uncharacterized protein</fullName>
    </submittedName>
</protein>
<sequence length="277" mass="31210">MPLQTVPEETVMDPNPTEEAGTETSQAHFAPGPTEREMNGLPIDSMVTGRMGLPLMWILDTVIDATEHSTSEYSRKKRETRTIINHARRVTTRLGVDEPIRIVALCTIVLDQARELRSCLQPGQAAIELAAEHIRAFERTRRRSDTAGSANNNGVPAILVQWADMNSSRLVAGLASFERQNRDFSRFGENVDRLMEFALLTLGIDADKPGRVQTLVVLEVRRGDRTWATTVLHISGAENGTTRRECYQDSSWTWDGDQNSSWSWSWFKRLGLKNTVW</sequence>
<keyword evidence="3" id="KW-1185">Reference proteome</keyword>
<evidence type="ECO:0000313" key="3">
    <source>
        <dbReference type="Proteomes" id="UP000094526"/>
    </source>
</evidence>
<evidence type="ECO:0000313" key="2">
    <source>
        <dbReference type="EMBL" id="OCT51377.1"/>
    </source>
</evidence>
<dbReference type="AlphaFoldDB" id="A0A1C1CSB3"/>
<proteinExistence type="predicted"/>
<gene>
    <name evidence="2" type="ORF">CLCR_08967</name>
</gene>
<name>A0A1C1CSB3_9EURO</name>
<accession>A0A1C1CSB3</accession>
<feature type="region of interest" description="Disordered" evidence="1">
    <location>
        <begin position="1"/>
        <end position="39"/>
    </location>
</feature>